<keyword evidence="2" id="KW-1185">Reference proteome</keyword>
<accession>A0A9N9P743</accession>
<dbReference type="OrthoDB" id="2439771at2759"/>
<organism evidence="1 2">
    <name type="scientific">Dentiscutata erythropus</name>
    <dbReference type="NCBI Taxonomy" id="1348616"/>
    <lineage>
        <taxon>Eukaryota</taxon>
        <taxon>Fungi</taxon>
        <taxon>Fungi incertae sedis</taxon>
        <taxon>Mucoromycota</taxon>
        <taxon>Glomeromycotina</taxon>
        <taxon>Glomeromycetes</taxon>
        <taxon>Diversisporales</taxon>
        <taxon>Gigasporaceae</taxon>
        <taxon>Dentiscutata</taxon>
    </lineage>
</organism>
<name>A0A9N9P743_9GLOM</name>
<protein>
    <submittedName>
        <fullName evidence="1">475_t:CDS:1</fullName>
    </submittedName>
</protein>
<evidence type="ECO:0000313" key="1">
    <source>
        <dbReference type="EMBL" id="CAG8789843.1"/>
    </source>
</evidence>
<comment type="caution">
    <text evidence="1">The sequence shown here is derived from an EMBL/GenBank/DDBJ whole genome shotgun (WGS) entry which is preliminary data.</text>
</comment>
<proteinExistence type="predicted"/>
<sequence length="99" mass="11839">MEYFTTKKTSKWSLIGYLKWRDENQLPSEKSKEHSAFKAFLKKLSNDENGKKAKKAKDLLNNWKQIKNSAEIKNFWINKDIQRTKMQNELKTLQIETED</sequence>
<gene>
    <name evidence="1" type="ORF">DERYTH_LOCUS21189</name>
</gene>
<feature type="non-terminal residue" evidence="1">
    <location>
        <position position="1"/>
    </location>
</feature>
<reference evidence="1" key="1">
    <citation type="submission" date="2021-06" db="EMBL/GenBank/DDBJ databases">
        <authorList>
            <person name="Kallberg Y."/>
            <person name="Tangrot J."/>
            <person name="Rosling A."/>
        </authorList>
    </citation>
    <scope>NUCLEOTIDE SEQUENCE</scope>
    <source>
        <strain evidence="1">MA453B</strain>
    </source>
</reference>
<dbReference type="EMBL" id="CAJVPY010026478">
    <property type="protein sequence ID" value="CAG8789843.1"/>
    <property type="molecule type" value="Genomic_DNA"/>
</dbReference>
<evidence type="ECO:0000313" key="2">
    <source>
        <dbReference type="Proteomes" id="UP000789405"/>
    </source>
</evidence>
<dbReference type="Proteomes" id="UP000789405">
    <property type="component" value="Unassembled WGS sequence"/>
</dbReference>
<dbReference type="AlphaFoldDB" id="A0A9N9P743"/>